<dbReference type="Gramene" id="RZC48749">
    <property type="protein sequence ID" value="RZC48749"/>
    <property type="gene ID" value="C5167_017181"/>
</dbReference>
<evidence type="ECO:0000313" key="2">
    <source>
        <dbReference type="Proteomes" id="UP000316621"/>
    </source>
</evidence>
<keyword evidence="2" id="KW-1185">Reference proteome</keyword>
<sequence>MAGVAVIVVFSLLNWGFFSISQLCALIGGFPTEEFLVVVSGFKRWFRGHSGATTALGFQFLLGMDVDRVVDLDQ</sequence>
<dbReference type="EMBL" id="CM010716">
    <property type="protein sequence ID" value="RZC48749.1"/>
    <property type="molecule type" value="Genomic_DNA"/>
</dbReference>
<proteinExistence type="predicted"/>
<name>A0A4Y7IMQ4_PAPSO</name>
<protein>
    <submittedName>
        <fullName evidence="1">Uncharacterized protein</fullName>
    </submittedName>
</protein>
<dbReference type="Proteomes" id="UP000316621">
    <property type="component" value="Chromosome 2"/>
</dbReference>
<accession>A0A4Y7IMQ4</accession>
<dbReference type="AlphaFoldDB" id="A0A4Y7IMQ4"/>
<organism evidence="1 2">
    <name type="scientific">Papaver somniferum</name>
    <name type="common">Opium poppy</name>
    <dbReference type="NCBI Taxonomy" id="3469"/>
    <lineage>
        <taxon>Eukaryota</taxon>
        <taxon>Viridiplantae</taxon>
        <taxon>Streptophyta</taxon>
        <taxon>Embryophyta</taxon>
        <taxon>Tracheophyta</taxon>
        <taxon>Spermatophyta</taxon>
        <taxon>Magnoliopsida</taxon>
        <taxon>Ranunculales</taxon>
        <taxon>Papaveraceae</taxon>
        <taxon>Papaveroideae</taxon>
        <taxon>Papaver</taxon>
    </lineage>
</organism>
<evidence type="ECO:0000313" key="1">
    <source>
        <dbReference type="EMBL" id="RZC48749.1"/>
    </source>
</evidence>
<gene>
    <name evidence="1" type="ORF">C5167_017181</name>
</gene>
<reference evidence="1 2" key="1">
    <citation type="journal article" date="2018" name="Science">
        <title>The opium poppy genome and morphinan production.</title>
        <authorList>
            <person name="Guo L."/>
            <person name="Winzer T."/>
            <person name="Yang X."/>
            <person name="Li Y."/>
            <person name="Ning Z."/>
            <person name="He Z."/>
            <person name="Teodor R."/>
            <person name="Lu Y."/>
            <person name="Bowser T.A."/>
            <person name="Graham I.A."/>
            <person name="Ye K."/>
        </authorList>
    </citation>
    <scope>NUCLEOTIDE SEQUENCE [LARGE SCALE GENOMIC DNA]</scope>
    <source>
        <strain evidence="2">cv. HN1</strain>
        <tissue evidence="1">Leaves</tissue>
    </source>
</reference>